<sequence length="324" mass="36669">MYKESQIIPSPTAATRVSSMEDQPMIIDPSKHQVPRVEPKIAVDFVSEIDVEKSSDTEYRGKLPLRKPIATRHGAYGGALCSQAILVAMRSVPSGFRPHSIHSYFTKGVHEESVIEWKVQKISDGKTYANRIVLGCQENEVVYTASISLTTRNVTKPRDDGLVPFSYQNDAPRELLHYDISKLKGIANPNLHITLRETPKSKVDDVYPYLIKFGIPECETVLPVPEEYKYSLFTWITDWMFLSRAFASGIGKRVKAQFDVSLDHTIYFHDDDLDATKWVGVSMRPGRSEHGRTLMTCDLYNEKGKHVATVVQERLFIVKPTAHL</sequence>
<name>A0AAD5BGL2_9ASCO</name>
<dbReference type="InterPro" id="IPR049449">
    <property type="entry name" value="TesB_ACOT8-like_N"/>
</dbReference>
<reference evidence="5 6" key="1">
    <citation type="journal article" date="2022" name="DNA Res.">
        <title>Genome analysis of five recently described species of the CUG-Ser clade uncovers Candida theae as a new hybrid lineage with pathogenic potential in the Candida parapsilosis species complex.</title>
        <authorList>
            <person name="Mixao V."/>
            <person name="Del Olmo V."/>
            <person name="Hegedusova E."/>
            <person name="Saus E."/>
            <person name="Pryszcz L."/>
            <person name="Cillingova A."/>
            <person name="Nosek J."/>
            <person name="Gabaldon T."/>
        </authorList>
    </citation>
    <scope>NUCLEOTIDE SEQUENCE [LARGE SCALE GENOMIC DNA]</scope>
    <source>
        <strain evidence="5 6">CBS 12239</strain>
    </source>
</reference>
<dbReference type="CDD" id="cd03445">
    <property type="entry name" value="Thioesterase_II_repeat2"/>
    <property type="match status" value="1"/>
</dbReference>
<evidence type="ECO:0000313" key="6">
    <source>
        <dbReference type="Proteomes" id="UP001204833"/>
    </source>
</evidence>
<dbReference type="CDD" id="cd03444">
    <property type="entry name" value="Thioesterase_II_repeat1"/>
    <property type="match status" value="1"/>
</dbReference>
<evidence type="ECO:0000256" key="1">
    <source>
        <dbReference type="ARBA" id="ARBA00006538"/>
    </source>
</evidence>
<evidence type="ECO:0000313" key="5">
    <source>
        <dbReference type="EMBL" id="KAI5960511.1"/>
    </source>
</evidence>
<dbReference type="InterPro" id="IPR042171">
    <property type="entry name" value="Acyl-CoA_hotdog"/>
</dbReference>
<evidence type="ECO:0000256" key="2">
    <source>
        <dbReference type="ARBA" id="ARBA00022801"/>
    </source>
</evidence>
<dbReference type="RefSeq" id="XP_051609581.1">
    <property type="nucleotide sequence ID" value="XM_051751162.1"/>
</dbReference>
<gene>
    <name evidence="5" type="ORF">KGF57_001907</name>
</gene>
<dbReference type="AlphaFoldDB" id="A0AAD5BGL2"/>
<dbReference type="PANTHER" id="PTHR11066">
    <property type="entry name" value="ACYL-COA THIOESTERASE"/>
    <property type="match status" value="1"/>
</dbReference>
<accession>A0AAD5BGL2</accession>
<dbReference type="GO" id="GO:0047617">
    <property type="term" value="F:fatty acyl-CoA hydrolase activity"/>
    <property type="evidence" value="ECO:0007669"/>
    <property type="project" value="InterPro"/>
</dbReference>
<dbReference type="Gene3D" id="2.40.160.210">
    <property type="entry name" value="Acyl-CoA thioesterase, double hotdog domain"/>
    <property type="match status" value="1"/>
</dbReference>
<keyword evidence="2" id="KW-0378">Hydrolase</keyword>
<dbReference type="Pfam" id="PF13622">
    <property type="entry name" value="4HBT_3"/>
    <property type="match status" value="1"/>
</dbReference>
<dbReference type="GO" id="GO:0006637">
    <property type="term" value="P:acyl-CoA metabolic process"/>
    <property type="evidence" value="ECO:0007669"/>
    <property type="project" value="InterPro"/>
</dbReference>
<feature type="domain" description="Acyl-CoA thioesterase-like C-terminal" evidence="4">
    <location>
        <begin position="259"/>
        <end position="313"/>
    </location>
</feature>
<dbReference type="EMBL" id="JAIHNG010000088">
    <property type="protein sequence ID" value="KAI5960511.1"/>
    <property type="molecule type" value="Genomic_DNA"/>
</dbReference>
<dbReference type="InterPro" id="IPR049450">
    <property type="entry name" value="ACOT8-like_C"/>
</dbReference>
<comment type="caution">
    <text evidence="5">The sequence shown here is derived from an EMBL/GenBank/DDBJ whole genome shotgun (WGS) entry which is preliminary data.</text>
</comment>
<dbReference type="PANTHER" id="PTHR11066:SF34">
    <property type="entry name" value="ACYL-COENZYME A THIOESTERASE 8"/>
    <property type="match status" value="1"/>
</dbReference>
<evidence type="ECO:0000259" key="3">
    <source>
        <dbReference type="Pfam" id="PF13622"/>
    </source>
</evidence>
<dbReference type="GeneID" id="76149966"/>
<evidence type="ECO:0000259" key="4">
    <source>
        <dbReference type="Pfam" id="PF20789"/>
    </source>
</evidence>
<feature type="domain" description="Acyl-CoA thioesterase-like N-terminal HotDog" evidence="3">
    <location>
        <begin position="72"/>
        <end position="149"/>
    </location>
</feature>
<dbReference type="GO" id="GO:0009062">
    <property type="term" value="P:fatty acid catabolic process"/>
    <property type="evidence" value="ECO:0007669"/>
    <property type="project" value="TreeGrafter"/>
</dbReference>
<dbReference type="GO" id="GO:0005782">
    <property type="term" value="C:peroxisomal matrix"/>
    <property type="evidence" value="ECO:0007669"/>
    <property type="project" value="UniProtKB-SubCell"/>
</dbReference>
<dbReference type="InterPro" id="IPR003703">
    <property type="entry name" value="Acyl_CoA_thio"/>
</dbReference>
<dbReference type="InterPro" id="IPR029069">
    <property type="entry name" value="HotDog_dom_sf"/>
</dbReference>
<dbReference type="Proteomes" id="UP001204833">
    <property type="component" value="Unassembled WGS sequence"/>
</dbReference>
<organism evidence="5 6">
    <name type="scientific">Candida theae</name>
    <dbReference type="NCBI Taxonomy" id="1198502"/>
    <lineage>
        <taxon>Eukaryota</taxon>
        <taxon>Fungi</taxon>
        <taxon>Dikarya</taxon>
        <taxon>Ascomycota</taxon>
        <taxon>Saccharomycotina</taxon>
        <taxon>Pichiomycetes</taxon>
        <taxon>Debaryomycetaceae</taxon>
        <taxon>Candida/Lodderomyces clade</taxon>
        <taxon>Candida</taxon>
    </lineage>
</organism>
<dbReference type="SUPFAM" id="SSF54637">
    <property type="entry name" value="Thioesterase/thiol ester dehydrase-isomerase"/>
    <property type="match status" value="2"/>
</dbReference>
<proteinExistence type="inferred from homology"/>
<keyword evidence="6" id="KW-1185">Reference proteome</keyword>
<comment type="similarity">
    <text evidence="1">Belongs to the C/M/P thioester hydrolase family.</text>
</comment>
<evidence type="ECO:0008006" key="7">
    <source>
        <dbReference type="Google" id="ProtNLM"/>
    </source>
</evidence>
<dbReference type="Pfam" id="PF20789">
    <property type="entry name" value="4HBT_3C"/>
    <property type="match status" value="1"/>
</dbReference>
<protein>
    <recommendedName>
        <fullName evidence="7">Acyl-CoA thioesterase II</fullName>
    </recommendedName>
</protein>